<sequence>MLHRINELCLFHKRNVYENILVRYRSSCDNCTNSDGEGPKSYCENLIDDAFQILYKMKSRQDRPGICFGQAMGLTCPINRRGSTIPHFGYLKRWCSIHRTDDLRNIFKNSGRSSYTKKCTCS</sequence>
<comment type="caution">
    <text evidence="1">The sequence shown here is derived from an EMBL/GenBank/DDBJ whole genome shotgun (WGS) entry which is preliminary data.</text>
</comment>
<dbReference type="AlphaFoldDB" id="A0AAV4QHY6"/>
<dbReference type="Proteomes" id="UP001054945">
    <property type="component" value="Unassembled WGS sequence"/>
</dbReference>
<evidence type="ECO:0000313" key="1">
    <source>
        <dbReference type="EMBL" id="GIY09668.1"/>
    </source>
</evidence>
<reference evidence="1 2" key="1">
    <citation type="submission" date="2021-06" db="EMBL/GenBank/DDBJ databases">
        <title>Caerostris extrusa draft genome.</title>
        <authorList>
            <person name="Kono N."/>
            <person name="Arakawa K."/>
        </authorList>
    </citation>
    <scope>NUCLEOTIDE SEQUENCE [LARGE SCALE GENOMIC DNA]</scope>
</reference>
<protein>
    <submittedName>
        <fullName evidence="1">Uncharacterized protein</fullName>
    </submittedName>
</protein>
<name>A0AAV4QHY6_CAEEX</name>
<accession>A0AAV4QHY6</accession>
<keyword evidence="2" id="KW-1185">Reference proteome</keyword>
<proteinExistence type="predicted"/>
<dbReference type="EMBL" id="BPLR01006414">
    <property type="protein sequence ID" value="GIY09668.1"/>
    <property type="molecule type" value="Genomic_DNA"/>
</dbReference>
<organism evidence="1 2">
    <name type="scientific">Caerostris extrusa</name>
    <name type="common">Bark spider</name>
    <name type="synonym">Caerostris bankana</name>
    <dbReference type="NCBI Taxonomy" id="172846"/>
    <lineage>
        <taxon>Eukaryota</taxon>
        <taxon>Metazoa</taxon>
        <taxon>Ecdysozoa</taxon>
        <taxon>Arthropoda</taxon>
        <taxon>Chelicerata</taxon>
        <taxon>Arachnida</taxon>
        <taxon>Araneae</taxon>
        <taxon>Araneomorphae</taxon>
        <taxon>Entelegynae</taxon>
        <taxon>Araneoidea</taxon>
        <taxon>Araneidae</taxon>
        <taxon>Caerostris</taxon>
    </lineage>
</organism>
<evidence type="ECO:0000313" key="2">
    <source>
        <dbReference type="Proteomes" id="UP001054945"/>
    </source>
</evidence>
<gene>
    <name evidence="1" type="ORF">CEXT_202731</name>
</gene>